<keyword evidence="1" id="KW-0472">Membrane</keyword>
<accession>A0AAW9JV63</accession>
<feature type="transmembrane region" description="Helical" evidence="1">
    <location>
        <begin position="36"/>
        <end position="57"/>
    </location>
</feature>
<dbReference type="EMBL" id="JAVBVO010000028">
    <property type="protein sequence ID" value="MDZ5760760.1"/>
    <property type="molecule type" value="Genomic_DNA"/>
</dbReference>
<evidence type="ECO:0000256" key="1">
    <source>
        <dbReference type="SAM" id="Phobius"/>
    </source>
</evidence>
<protein>
    <submittedName>
        <fullName evidence="2">Uncharacterized protein</fullName>
    </submittedName>
</protein>
<keyword evidence="1" id="KW-0812">Transmembrane</keyword>
<reference evidence="2" key="1">
    <citation type="submission" date="2023-08" db="EMBL/GenBank/DDBJ databases">
        <title>Genomic characterization of piscicolin 126 produced by Carnobacterium maltaromaticum CM22 strain isolated from salmon (Salmo salar).</title>
        <authorList>
            <person name="Gonzalez-Gragera E."/>
            <person name="Garcia-Lopez J.D."/>
            <person name="Teso-Perez C."/>
            <person name="Gimenez-Hernandez I."/>
            <person name="Peralta-Sanchez J.M."/>
            <person name="Valdivia E."/>
            <person name="Montalban-Lopez M."/>
            <person name="Martin-Platero A.M."/>
            <person name="Banos A."/>
            <person name="Martinez-Bueno M."/>
        </authorList>
    </citation>
    <scope>NUCLEOTIDE SEQUENCE</scope>
    <source>
        <strain evidence="2">CM22</strain>
    </source>
</reference>
<dbReference type="Proteomes" id="UP001290462">
    <property type="component" value="Unassembled WGS sequence"/>
</dbReference>
<sequence length="92" mass="10549">MKNKYIESMKYGFIVTGMIVIVLFIGYCLFKVMGVYFAFLLSTLGVFGLVTLIHWVWNYKEQTSNKITLTEEGIFFSNAVTDKKKKGSEDDV</sequence>
<evidence type="ECO:0000313" key="2">
    <source>
        <dbReference type="EMBL" id="MDZ5760760.1"/>
    </source>
</evidence>
<proteinExistence type="predicted"/>
<dbReference type="RefSeq" id="WP_322809911.1">
    <property type="nucleotide sequence ID" value="NZ_JAVBVO010000028.1"/>
</dbReference>
<dbReference type="AlphaFoldDB" id="A0AAW9JV63"/>
<evidence type="ECO:0000313" key="3">
    <source>
        <dbReference type="Proteomes" id="UP001290462"/>
    </source>
</evidence>
<organism evidence="2 3">
    <name type="scientific">Carnobacterium maltaromaticum</name>
    <name type="common">Carnobacterium piscicola</name>
    <dbReference type="NCBI Taxonomy" id="2751"/>
    <lineage>
        <taxon>Bacteria</taxon>
        <taxon>Bacillati</taxon>
        <taxon>Bacillota</taxon>
        <taxon>Bacilli</taxon>
        <taxon>Lactobacillales</taxon>
        <taxon>Carnobacteriaceae</taxon>
        <taxon>Carnobacterium</taxon>
    </lineage>
</organism>
<name>A0AAW9JV63_CARML</name>
<gene>
    <name evidence="2" type="ORF">RAK27_19125</name>
</gene>
<feature type="transmembrane region" description="Helical" evidence="1">
    <location>
        <begin position="12"/>
        <end position="30"/>
    </location>
</feature>
<keyword evidence="1" id="KW-1133">Transmembrane helix</keyword>
<comment type="caution">
    <text evidence="2">The sequence shown here is derived from an EMBL/GenBank/DDBJ whole genome shotgun (WGS) entry which is preliminary data.</text>
</comment>